<dbReference type="EMBL" id="VYQE01000002">
    <property type="protein sequence ID" value="KAA9009424.1"/>
    <property type="molecule type" value="Genomic_DNA"/>
</dbReference>
<dbReference type="Pfam" id="PF13480">
    <property type="entry name" value="Acetyltransf_6"/>
    <property type="match status" value="1"/>
</dbReference>
<accession>A0A5J5GPG9</accession>
<dbReference type="SUPFAM" id="SSF55729">
    <property type="entry name" value="Acyl-CoA N-acyltransferases (Nat)"/>
    <property type="match status" value="1"/>
</dbReference>
<dbReference type="RefSeq" id="WP_150444957.1">
    <property type="nucleotide sequence ID" value="NZ_VYQE01000002.1"/>
</dbReference>
<sequence>MLDVSLLRPHDLTTEHEAAWQAARASDPLYRSPFFSLGFLKAVAANRDDVCIAVISSEGAQSSFLPFHRRGTRGAALAAPISDYQGPIGLLPEAGDLRDLLKQCGLDCYDYDHALADVPELRRHAFSLTRSPLIDLGDGFDAWRAERRQAGSALKTVERKMRRMAKDLGPLTFVANDPSKEAWQTFLSWKRAALAAMNVSFILDRNWARAVIETIRSTNTESFAGLFSTLYAGERLVAAHFGMRSDRAWHWWFPAYDPELSSYSPGLALLFECARHGADLRLAELDLGRGTERYKLEFSNAHRALCEGSIERAWTWCGITRIARRHLHLGISGRTPERFVELNRRAMNRLLRAGKL</sequence>
<comment type="caution">
    <text evidence="2">The sequence shown here is derived from an EMBL/GenBank/DDBJ whole genome shotgun (WGS) entry which is preliminary data.</text>
</comment>
<dbReference type="GO" id="GO:0016740">
    <property type="term" value="F:transferase activity"/>
    <property type="evidence" value="ECO:0007669"/>
    <property type="project" value="UniProtKB-KW"/>
</dbReference>
<gene>
    <name evidence="2" type="ORF">F3S47_09285</name>
</gene>
<evidence type="ECO:0000313" key="3">
    <source>
        <dbReference type="Proteomes" id="UP000326554"/>
    </source>
</evidence>
<dbReference type="InterPro" id="IPR038740">
    <property type="entry name" value="BioF2-like_GNAT_dom"/>
</dbReference>
<keyword evidence="2" id="KW-0808">Transferase</keyword>
<name>A0A5J5GPG9_9RHOB</name>
<protein>
    <submittedName>
        <fullName evidence="2">GNAT family N-acetyltransferase</fullName>
    </submittedName>
</protein>
<evidence type="ECO:0000313" key="2">
    <source>
        <dbReference type="EMBL" id="KAA9009424.1"/>
    </source>
</evidence>
<dbReference type="AlphaFoldDB" id="A0A5J5GPG9"/>
<proteinExistence type="predicted"/>
<evidence type="ECO:0000259" key="1">
    <source>
        <dbReference type="Pfam" id="PF13480"/>
    </source>
</evidence>
<keyword evidence="3" id="KW-1185">Reference proteome</keyword>
<dbReference type="Proteomes" id="UP000326554">
    <property type="component" value="Unassembled WGS sequence"/>
</dbReference>
<feature type="domain" description="BioF2-like acetyltransferase" evidence="1">
    <location>
        <begin position="153"/>
        <end position="295"/>
    </location>
</feature>
<organism evidence="2 3">
    <name type="scientific">Histidinibacterium aquaticum</name>
    <dbReference type="NCBI Taxonomy" id="2613962"/>
    <lineage>
        <taxon>Bacteria</taxon>
        <taxon>Pseudomonadati</taxon>
        <taxon>Pseudomonadota</taxon>
        <taxon>Alphaproteobacteria</taxon>
        <taxon>Rhodobacterales</taxon>
        <taxon>Paracoccaceae</taxon>
        <taxon>Histidinibacterium</taxon>
    </lineage>
</organism>
<dbReference type="InterPro" id="IPR016181">
    <property type="entry name" value="Acyl_CoA_acyltransferase"/>
</dbReference>
<reference evidence="2 3" key="1">
    <citation type="submission" date="2019-09" db="EMBL/GenBank/DDBJ databases">
        <authorList>
            <person name="Park J.-S."/>
            <person name="Choi H.-J."/>
        </authorList>
    </citation>
    <scope>NUCLEOTIDE SEQUENCE [LARGE SCALE GENOMIC DNA]</scope>
    <source>
        <strain evidence="2 3">176SS1-4</strain>
    </source>
</reference>